<keyword evidence="4" id="KW-0560">Oxidoreductase</keyword>
<keyword evidence="3" id="KW-0274">FAD</keyword>
<protein>
    <recommendedName>
        <fullName evidence="8">Flavin-containing monooxygenase</fullName>
    </recommendedName>
</protein>
<dbReference type="InterPro" id="IPR050346">
    <property type="entry name" value="FMO-like"/>
</dbReference>
<evidence type="ECO:0000313" key="6">
    <source>
        <dbReference type="EMBL" id="CAK9070204.1"/>
    </source>
</evidence>
<feature type="region of interest" description="Disordered" evidence="5">
    <location>
        <begin position="1"/>
        <end position="27"/>
    </location>
</feature>
<dbReference type="PANTHER" id="PTHR23023">
    <property type="entry name" value="DIMETHYLANILINE MONOOXYGENASE"/>
    <property type="match status" value="1"/>
</dbReference>
<evidence type="ECO:0008006" key="8">
    <source>
        <dbReference type="Google" id="ProtNLM"/>
    </source>
</evidence>
<dbReference type="SUPFAM" id="SSF51905">
    <property type="entry name" value="FAD/NAD(P)-binding domain"/>
    <property type="match status" value="1"/>
</dbReference>
<dbReference type="InterPro" id="IPR020946">
    <property type="entry name" value="Flavin_mOase-like"/>
</dbReference>
<evidence type="ECO:0000256" key="3">
    <source>
        <dbReference type="ARBA" id="ARBA00022827"/>
    </source>
</evidence>
<dbReference type="Proteomes" id="UP001642484">
    <property type="component" value="Unassembled WGS sequence"/>
</dbReference>
<keyword evidence="7" id="KW-1185">Reference proteome</keyword>
<proteinExistence type="inferred from homology"/>
<dbReference type="InterPro" id="IPR036188">
    <property type="entry name" value="FAD/NAD-bd_sf"/>
</dbReference>
<evidence type="ECO:0000313" key="7">
    <source>
        <dbReference type="Proteomes" id="UP001642484"/>
    </source>
</evidence>
<keyword evidence="2" id="KW-0285">Flavoprotein</keyword>
<name>A0ABP0P577_9DINO</name>
<evidence type="ECO:0000256" key="1">
    <source>
        <dbReference type="ARBA" id="ARBA00009183"/>
    </source>
</evidence>
<dbReference type="Pfam" id="PF00743">
    <property type="entry name" value="FMO-like"/>
    <property type="match status" value="1"/>
</dbReference>
<reference evidence="6 7" key="1">
    <citation type="submission" date="2024-02" db="EMBL/GenBank/DDBJ databases">
        <authorList>
            <person name="Chen Y."/>
            <person name="Shah S."/>
            <person name="Dougan E. K."/>
            <person name="Thang M."/>
            <person name="Chan C."/>
        </authorList>
    </citation>
    <scope>NUCLEOTIDE SEQUENCE [LARGE SCALE GENOMIC DNA]</scope>
</reference>
<dbReference type="EMBL" id="CAXAMN010022483">
    <property type="protein sequence ID" value="CAK9070204.1"/>
    <property type="molecule type" value="Genomic_DNA"/>
</dbReference>
<feature type="non-terminal residue" evidence="6">
    <location>
        <position position="144"/>
    </location>
</feature>
<comment type="similarity">
    <text evidence="1">Belongs to the FMO family.</text>
</comment>
<gene>
    <name evidence="6" type="ORF">CCMP2556_LOCUS34531</name>
</gene>
<comment type="caution">
    <text evidence="6">The sequence shown here is derived from an EMBL/GenBank/DDBJ whole genome shotgun (WGS) entry which is preliminary data.</text>
</comment>
<dbReference type="Gene3D" id="3.50.50.60">
    <property type="entry name" value="FAD/NAD(P)-binding domain"/>
    <property type="match status" value="1"/>
</dbReference>
<evidence type="ECO:0000256" key="5">
    <source>
        <dbReference type="SAM" id="MobiDB-lite"/>
    </source>
</evidence>
<evidence type="ECO:0000256" key="2">
    <source>
        <dbReference type="ARBA" id="ARBA00022630"/>
    </source>
</evidence>
<sequence length="144" mass="15908">MFSTSPVGPGLPASGWPGRGLPMPRARRRMDDSTIRLTAVDFGEGMILAGFCEDFDFVVMAVGNFSKPFIPELNHSHFMGRILHSSELVDPEMLQNHHVVVVGYGKSALDCFILASKFASSATLVARRPAWILPQRFLGCSDWR</sequence>
<evidence type="ECO:0000256" key="4">
    <source>
        <dbReference type="ARBA" id="ARBA00023002"/>
    </source>
</evidence>
<accession>A0ABP0P577</accession>
<organism evidence="6 7">
    <name type="scientific">Durusdinium trenchii</name>
    <dbReference type="NCBI Taxonomy" id="1381693"/>
    <lineage>
        <taxon>Eukaryota</taxon>
        <taxon>Sar</taxon>
        <taxon>Alveolata</taxon>
        <taxon>Dinophyceae</taxon>
        <taxon>Suessiales</taxon>
        <taxon>Symbiodiniaceae</taxon>
        <taxon>Durusdinium</taxon>
    </lineage>
</organism>